<proteinExistence type="predicted"/>
<reference evidence="2 3" key="1">
    <citation type="submission" date="2014-11" db="EMBL/GenBank/DDBJ databases">
        <authorList>
            <person name="Zhu J."/>
            <person name="Qi W."/>
            <person name="Song R."/>
        </authorList>
    </citation>
    <scope>NUCLEOTIDE SEQUENCE [LARGE SCALE GENOMIC DNA]</scope>
</reference>
<dbReference type="InterPro" id="IPR043136">
    <property type="entry name" value="B30.2/SPRY_sf"/>
</dbReference>
<dbReference type="EMBL" id="CDMY01000328">
    <property type="protein sequence ID" value="CEM02525.1"/>
    <property type="molecule type" value="Genomic_DNA"/>
</dbReference>
<keyword evidence="3" id="KW-1185">Reference proteome</keyword>
<dbReference type="VEuPathDB" id="CryptoDB:Vbra_13674"/>
<sequence>MQPPYSVSSNAPFPAHAAYGQSQASRPPMYPAAGRPLLTASQGGIAANKAAEGGHGLPLTLSHGATPIATTGARRSGTGPHPSSYMMHPMRPAAGAINMPGGFMPTAAAQIMQPTPLSYQPQHMRLQGTTGTTAAVAATNMQRGAMIMQGPHTGVKLITAEGGGSVGVSAGGLIGGYGQGVGGVSGIGVAAANKGVGGTAGGTKQYDGKKAAKFEEMEDDIGQIVSGMERLSAIEIAKAKEQKEAREEINALVEKLKGKVGDMKLAAAAAPPPSVAQPNISITKLSNTSGPKPPFYWVPSTDYVDEFAITGAHHEVVTKVRDFEDQGWVIPVSGTLRISRGAFYKWSFSILKKCAHRPQLQFGVHGMNHEKPWRLITTSRCSRSRDDEPWQDRPGGDRLIDEGNVVHVEVDMRPLNGKEFGSLSYAVNDEEWEVAFEDLPLDETLLMPIVSMGGDGCSVKLLNNY</sequence>
<evidence type="ECO:0000313" key="2">
    <source>
        <dbReference type="EMBL" id="CEM02525.1"/>
    </source>
</evidence>
<dbReference type="OrthoDB" id="407419at2759"/>
<dbReference type="AlphaFoldDB" id="A0A0G4EW18"/>
<dbReference type="InParanoid" id="A0A0G4EW18"/>
<evidence type="ECO:0000256" key="1">
    <source>
        <dbReference type="SAM" id="MobiDB-lite"/>
    </source>
</evidence>
<dbReference type="Proteomes" id="UP000041254">
    <property type="component" value="Unassembled WGS sequence"/>
</dbReference>
<accession>A0A0G4EW18</accession>
<dbReference type="Gene3D" id="2.60.120.920">
    <property type="match status" value="1"/>
</dbReference>
<name>A0A0G4EW18_VITBC</name>
<gene>
    <name evidence="2" type="ORF">Vbra_13674</name>
</gene>
<evidence type="ECO:0000313" key="3">
    <source>
        <dbReference type="Proteomes" id="UP000041254"/>
    </source>
</evidence>
<organism evidence="2 3">
    <name type="scientific">Vitrella brassicaformis (strain CCMP3155)</name>
    <dbReference type="NCBI Taxonomy" id="1169540"/>
    <lineage>
        <taxon>Eukaryota</taxon>
        <taxon>Sar</taxon>
        <taxon>Alveolata</taxon>
        <taxon>Colpodellida</taxon>
        <taxon>Vitrellaceae</taxon>
        <taxon>Vitrella</taxon>
    </lineage>
</organism>
<feature type="region of interest" description="Disordered" evidence="1">
    <location>
        <begin position="57"/>
        <end position="84"/>
    </location>
</feature>
<protein>
    <submittedName>
        <fullName evidence="2">Uncharacterized protein</fullName>
    </submittedName>
</protein>